<protein>
    <submittedName>
        <fullName evidence="2">Uncharacterized protein</fullName>
    </submittedName>
</protein>
<dbReference type="AlphaFoldDB" id="A0ABD3IDC0"/>
<dbReference type="Proteomes" id="UP001633002">
    <property type="component" value="Unassembled WGS sequence"/>
</dbReference>
<name>A0ABD3IDC0_9MARC</name>
<reference evidence="2 3" key="1">
    <citation type="submission" date="2024-09" db="EMBL/GenBank/DDBJ databases">
        <title>Chromosome-scale assembly of Riccia sorocarpa.</title>
        <authorList>
            <person name="Paukszto L."/>
        </authorList>
    </citation>
    <scope>NUCLEOTIDE SEQUENCE [LARGE SCALE GENOMIC DNA]</scope>
    <source>
        <strain evidence="2">LP-2024</strain>
        <tissue evidence="2">Aerial parts of the thallus</tissue>
    </source>
</reference>
<sequence length="233" mass="26188">MLIALVAESTSKVALSTGNQLLSEFRNFTASQPVNPSGTPSGVLTVDTSRAGTLISGRSAADGPSPTTHAPPKRRMKLDWNSNLQSPSHEQNNDINSKVRLVAEQYFKISDQWKDQGTEKKQECILEVRQFYKGADDIPNSFFRDKFSAWGRNKHQYLDKNIRSVSEGTKSLDEELEQKLKKLGETESMDKIHEAERKKEKSGHVFVHHLGASDRRLFKEEFVSNGISIVNAR</sequence>
<evidence type="ECO:0000256" key="1">
    <source>
        <dbReference type="SAM" id="MobiDB-lite"/>
    </source>
</evidence>
<dbReference type="EMBL" id="JBJQOH010000001">
    <property type="protein sequence ID" value="KAL3700271.1"/>
    <property type="molecule type" value="Genomic_DNA"/>
</dbReference>
<evidence type="ECO:0000313" key="3">
    <source>
        <dbReference type="Proteomes" id="UP001633002"/>
    </source>
</evidence>
<comment type="caution">
    <text evidence="2">The sequence shown here is derived from an EMBL/GenBank/DDBJ whole genome shotgun (WGS) entry which is preliminary data.</text>
</comment>
<proteinExistence type="predicted"/>
<gene>
    <name evidence="2" type="ORF">R1sor_018293</name>
</gene>
<keyword evidence="3" id="KW-1185">Reference proteome</keyword>
<feature type="region of interest" description="Disordered" evidence="1">
    <location>
        <begin position="55"/>
        <end position="77"/>
    </location>
</feature>
<organism evidence="2 3">
    <name type="scientific">Riccia sorocarpa</name>
    <dbReference type="NCBI Taxonomy" id="122646"/>
    <lineage>
        <taxon>Eukaryota</taxon>
        <taxon>Viridiplantae</taxon>
        <taxon>Streptophyta</taxon>
        <taxon>Embryophyta</taxon>
        <taxon>Marchantiophyta</taxon>
        <taxon>Marchantiopsida</taxon>
        <taxon>Marchantiidae</taxon>
        <taxon>Marchantiales</taxon>
        <taxon>Ricciaceae</taxon>
        <taxon>Riccia</taxon>
    </lineage>
</organism>
<accession>A0ABD3IDC0</accession>
<evidence type="ECO:0000313" key="2">
    <source>
        <dbReference type="EMBL" id="KAL3700271.1"/>
    </source>
</evidence>